<evidence type="ECO:0000256" key="6">
    <source>
        <dbReference type="ARBA" id="ARBA00022617"/>
    </source>
</evidence>
<dbReference type="EC" id="4.6.1.2" evidence="4"/>
<evidence type="ECO:0000313" key="18">
    <source>
        <dbReference type="WBParaSite" id="DME_0000235301-mRNA-1"/>
    </source>
</evidence>
<evidence type="ECO:0000256" key="7">
    <source>
        <dbReference type="ARBA" id="ARBA00022741"/>
    </source>
</evidence>
<dbReference type="Gene3D" id="6.10.250.780">
    <property type="match status" value="1"/>
</dbReference>
<evidence type="ECO:0000256" key="10">
    <source>
        <dbReference type="ARBA" id="ARBA00023134"/>
    </source>
</evidence>
<protein>
    <recommendedName>
        <fullName evidence="4">guanylate cyclase</fullName>
        <ecNumber evidence="4">4.6.1.2</ecNumber>
    </recommendedName>
</protein>
<dbReference type="InterPro" id="IPR042463">
    <property type="entry name" value="HNOB_dom_associated_sf"/>
</dbReference>
<dbReference type="Pfam" id="PF00211">
    <property type="entry name" value="Guanylate_cyc"/>
    <property type="match status" value="1"/>
</dbReference>
<keyword evidence="6" id="KW-0349">Heme</keyword>
<evidence type="ECO:0000256" key="11">
    <source>
        <dbReference type="ARBA" id="ARBA00023239"/>
    </source>
</evidence>
<dbReference type="Pfam" id="PF07700">
    <property type="entry name" value="HNOB"/>
    <property type="match status" value="1"/>
</dbReference>
<dbReference type="PROSITE" id="PS00452">
    <property type="entry name" value="GUANYLATE_CYCLASE_1"/>
    <property type="match status" value="1"/>
</dbReference>
<evidence type="ECO:0000256" key="5">
    <source>
        <dbReference type="ARBA" id="ARBA00022490"/>
    </source>
</evidence>
<dbReference type="Gene3D" id="3.30.450.260">
    <property type="entry name" value="Haem NO binding associated domain"/>
    <property type="match status" value="1"/>
</dbReference>
<evidence type="ECO:0000256" key="3">
    <source>
        <dbReference type="ARBA" id="ARBA00004496"/>
    </source>
</evidence>
<dbReference type="OrthoDB" id="1890790at2759"/>
<dbReference type="GO" id="GO:0070482">
    <property type="term" value="P:response to oxygen levels"/>
    <property type="evidence" value="ECO:0007669"/>
    <property type="project" value="TreeGrafter"/>
</dbReference>
<dbReference type="InterPro" id="IPR018297">
    <property type="entry name" value="A/G_cyclase_CS"/>
</dbReference>
<comment type="cofactor">
    <cofactor evidence="2">
        <name>heme</name>
        <dbReference type="ChEBI" id="CHEBI:30413"/>
    </cofactor>
</comment>
<dbReference type="Proteomes" id="UP000274756">
    <property type="component" value="Unassembled WGS sequence"/>
</dbReference>
<dbReference type="GO" id="GO:0008074">
    <property type="term" value="C:guanylate cyclase complex, soluble"/>
    <property type="evidence" value="ECO:0007669"/>
    <property type="project" value="TreeGrafter"/>
</dbReference>
<dbReference type="FunFam" id="3.30.70.1230:FF:000007">
    <property type="entry name" value="Guanylate cyclase soluble subunit alpha-3"/>
    <property type="match status" value="1"/>
</dbReference>
<evidence type="ECO:0000256" key="12">
    <source>
        <dbReference type="ARBA" id="ARBA00023293"/>
    </source>
</evidence>
<keyword evidence="5" id="KW-0963">Cytoplasm</keyword>
<dbReference type="SUPFAM" id="SSF111126">
    <property type="entry name" value="Ligand-binding domain in the NO signalling and Golgi transport"/>
    <property type="match status" value="1"/>
</dbReference>
<reference evidence="18" key="1">
    <citation type="submission" date="2016-04" db="UniProtKB">
        <authorList>
            <consortium name="WormBaseParasite"/>
        </authorList>
    </citation>
    <scope>IDENTIFICATION</scope>
</reference>
<evidence type="ECO:0000256" key="13">
    <source>
        <dbReference type="RuleBase" id="RU000405"/>
    </source>
</evidence>
<evidence type="ECO:0000313" key="15">
    <source>
        <dbReference type="EMBL" id="VDN56740.1"/>
    </source>
</evidence>
<dbReference type="SUPFAM" id="SSF55073">
    <property type="entry name" value="Nucleotide cyclase"/>
    <property type="match status" value="1"/>
</dbReference>
<dbReference type="Pfam" id="PF07701">
    <property type="entry name" value="HNOBA"/>
    <property type="match status" value="1"/>
</dbReference>
<keyword evidence="9" id="KW-0175">Coiled coil</keyword>
<dbReference type="InterPro" id="IPR011644">
    <property type="entry name" value="Heme_NO-bd"/>
</dbReference>
<evidence type="ECO:0000259" key="14">
    <source>
        <dbReference type="PROSITE" id="PS50125"/>
    </source>
</evidence>
<keyword evidence="6" id="KW-0479">Metal-binding</keyword>
<dbReference type="Gene3D" id="3.90.1520.10">
    <property type="entry name" value="H-NOX domain"/>
    <property type="match status" value="1"/>
</dbReference>
<dbReference type="CDD" id="cd07302">
    <property type="entry name" value="CHD"/>
    <property type="match status" value="1"/>
</dbReference>
<evidence type="ECO:0000256" key="9">
    <source>
        <dbReference type="ARBA" id="ARBA00023054"/>
    </source>
</evidence>
<dbReference type="Proteomes" id="UP000038040">
    <property type="component" value="Unplaced"/>
</dbReference>
<evidence type="ECO:0000256" key="8">
    <source>
        <dbReference type="ARBA" id="ARBA00023004"/>
    </source>
</evidence>
<dbReference type="AlphaFoldDB" id="A0A158Q3G5"/>
<evidence type="ECO:0000313" key="17">
    <source>
        <dbReference type="Proteomes" id="UP000274756"/>
    </source>
</evidence>
<dbReference type="InterPro" id="IPR029787">
    <property type="entry name" value="Nucleotide_cyclase"/>
</dbReference>
<dbReference type="InterPro" id="IPR024096">
    <property type="entry name" value="NO_sig/Golgi_transp_ligand-bd"/>
</dbReference>
<feature type="domain" description="Guanylate cyclase" evidence="14">
    <location>
        <begin position="347"/>
        <end position="475"/>
    </location>
</feature>
<proteinExistence type="inferred from homology"/>
<dbReference type="EMBL" id="UYYG01001157">
    <property type="protein sequence ID" value="VDN56740.1"/>
    <property type="molecule type" value="Genomic_DNA"/>
</dbReference>
<evidence type="ECO:0000256" key="1">
    <source>
        <dbReference type="ARBA" id="ARBA00001436"/>
    </source>
</evidence>
<name>A0A158Q3G5_DRAME</name>
<dbReference type="GO" id="GO:0020037">
    <property type="term" value="F:heme binding"/>
    <property type="evidence" value="ECO:0007669"/>
    <property type="project" value="InterPro"/>
</dbReference>
<comment type="catalytic activity">
    <reaction evidence="1">
        <text>GTP = 3',5'-cyclic GMP + diphosphate</text>
        <dbReference type="Rhea" id="RHEA:13665"/>
        <dbReference type="ChEBI" id="CHEBI:33019"/>
        <dbReference type="ChEBI" id="CHEBI:37565"/>
        <dbReference type="ChEBI" id="CHEBI:57746"/>
        <dbReference type="EC" id="4.6.1.2"/>
    </reaction>
</comment>
<comment type="similarity">
    <text evidence="13">Belongs to the adenylyl cyclase class-4/guanylyl cyclase family.</text>
</comment>
<keyword evidence="12" id="KW-0141">cGMP biosynthesis</keyword>
<keyword evidence="11 13" id="KW-0456">Lyase</keyword>
<dbReference type="GO" id="GO:0019934">
    <property type="term" value="P:cGMP-mediated signaling"/>
    <property type="evidence" value="ECO:0007669"/>
    <property type="project" value="TreeGrafter"/>
</dbReference>
<dbReference type="GO" id="GO:0004383">
    <property type="term" value="F:guanylate cyclase activity"/>
    <property type="evidence" value="ECO:0007669"/>
    <property type="project" value="UniProtKB-EC"/>
</dbReference>
<dbReference type="SMART" id="SM00044">
    <property type="entry name" value="CYCc"/>
    <property type="match status" value="1"/>
</dbReference>
<reference evidence="15 17" key="2">
    <citation type="submission" date="2018-11" db="EMBL/GenBank/DDBJ databases">
        <authorList>
            <consortium name="Pathogen Informatics"/>
        </authorList>
    </citation>
    <scope>NUCLEOTIDE SEQUENCE [LARGE SCALE GENOMIC DNA]</scope>
</reference>
<gene>
    <name evidence="15" type="ORF">DME_LOCUS6713</name>
</gene>
<dbReference type="WBParaSite" id="DME_0000235301-mRNA-1">
    <property type="protein sequence ID" value="DME_0000235301-mRNA-1"/>
    <property type="gene ID" value="DME_0000235301"/>
</dbReference>
<evidence type="ECO:0000313" key="16">
    <source>
        <dbReference type="Proteomes" id="UP000038040"/>
    </source>
</evidence>
<dbReference type="PANTHER" id="PTHR45655">
    <property type="entry name" value="GUANYLATE CYCLASE SOLUBLE SUBUNIT BETA-2"/>
    <property type="match status" value="1"/>
</dbReference>
<keyword evidence="7" id="KW-0547">Nucleotide-binding</keyword>
<dbReference type="PANTHER" id="PTHR45655:SF13">
    <property type="entry name" value="SOLUBLE GUANYLATE CYCLASE GCY-32-RELATED"/>
    <property type="match status" value="1"/>
</dbReference>
<dbReference type="InterPro" id="IPR038158">
    <property type="entry name" value="H-NOX_domain_sf"/>
</dbReference>
<dbReference type="STRING" id="318479.A0A158Q3G5"/>
<evidence type="ECO:0000256" key="4">
    <source>
        <dbReference type="ARBA" id="ARBA00012202"/>
    </source>
</evidence>
<accession>A0A158Q3G5</accession>
<dbReference type="InterPro" id="IPR011645">
    <property type="entry name" value="HNOB_dom_associated"/>
</dbReference>
<comment type="subcellular location">
    <subcellularLocation>
        <location evidence="3">Cytoplasm</location>
    </subcellularLocation>
</comment>
<dbReference type="Gene3D" id="3.30.70.1230">
    <property type="entry name" value="Nucleotide cyclase"/>
    <property type="match status" value="1"/>
</dbReference>
<dbReference type="PROSITE" id="PS50125">
    <property type="entry name" value="GUANYLATE_CYCLASE_2"/>
    <property type="match status" value="1"/>
</dbReference>
<dbReference type="InterPro" id="IPR001054">
    <property type="entry name" value="A/G_cyclase"/>
</dbReference>
<evidence type="ECO:0000256" key="2">
    <source>
        <dbReference type="ARBA" id="ARBA00001971"/>
    </source>
</evidence>
<keyword evidence="10" id="KW-0342">GTP-binding</keyword>
<keyword evidence="8" id="KW-0408">Iron</keyword>
<organism evidence="16 18">
    <name type="scientific">Dracunculus medinensis</name>
    <name type="common">Guinea worm</name>
    <dbReference type="NCBI Taxonomy" id="318479"/>
    <lineage>
        <taxon>Eukaryota</taxon>
        <taxon>Metazoa</taxon>
        <taxon>Ecdysozoa</taxon>
        <taxon>Nematoda</taxon>
        <taxon>Chromadorea</taxon>
        <taxon>Rhabditida</taxon>
        <taxon>Spirurina</taxon>
        <taxon>Dracunculoidea</taxon>
        <taxon>Dracunculidae</taxon>
        <taxon>Dracunculus</taxon>
    </lineage>
</organism>
<sequence length="580" mass="66722">MFGWIHESFRQLITRKYGRPIWLNILELAKYKEGDECYIQHYYDDEETFRLAGAVATVIGSTVDEVWEAYGGFLIHYTMQTGWDDLLRAMASTLEEFIDGLDSLHYFINNQLYHERLKGPSFRSEQISEGSLLLHYYSRRLGLYPIVKGVVREVARVIYKLEIVMKVVDRRQEKFGNLINDHVIFLVKQEFCGLSLKDFCSVFPFHICFDRHLILEHVGEFKRQFLTEYAIPGQMVMTASKKYVIYLCTLNATTIKELLAEQNLYISGMQLYDRSRDLIMLNQTRLAQVALNKMLEESTYTARHLGIQLAAEKKKTDDLLCELMPYVVVEALRHGKSFEACDFPKVTVLFTDIVSFTNMCAQCTPFDVVMMLNDLYVKFDRIVALHNVYKVETIGDAYVIGGGVPQSAEDDTERVLNAAIGLLMESKTVLNPVTGNAIQIRVGIHTGEVVAGVVGIKMPKYCLFGETVNIANKMESHSLPCRIHVSKFTKKYFFTNKFFEFSDRGKGIMHTFFLECNRSKTVWEIIDRPQGTLSIQLELKGLNLDIRIKKCLSIIVTFCRQYRKSTARPEINDSKLCVIF</sequence>
<dbReference type="GO" id="GO:0005525">
    <property type="term" value="F:GTP binding"/>
    <property type="evidence" value="ECO:0007669"/>
    <property type="project" value="UniProtKB-KW"/>
</dbReference>
<keyword evidence="17" id="KW-1185">Reference proteome</keyword>